<dbReference type="PROSITE" id="PS51194">
    <property type="entry name" value="HELICASE_CTER"/>
    <property type="match status" value="1"/>
</dbReference>
<dbReference type="Pfam" id="PF04408">
    <property type="entry name" value="WHD_HA2"/>
    <property type="match status" value="1"/>
</dbReference>
<evidence type="ECO:0000259" key="13">
    <source>
        <dbReference type="PROSITE" id="PS51192"/>
    </source>
</evidence>
<evidence type="ECO:0000256" key="1">
    <source>
        <dbReference type="ARBA" id="ARBA00004123"/>
    </source>
</evidence>
<organism evidence="15">
    <name type="scientific">Cladocopium goreaui</name>
    <dbReference type="NCBI Taxonomy" id="2562237"/>
    <lineage>
        <taxon>Eukaryota</taxon>
        <taxon>Sar</taxon>
        <taxon>Alveolata</taxon>
        <taxon>Dinophyceae</taxon>
        <taxon>Suessiales</taxon>
        <taxon>Symbiodiniaceae</taxon>
        <taxon>Cladocopium</taxon>
    </lineage>
</organism>
<keyword evidence="18" id="KW-1185">Reference proteome</keyword>
<dbReference type="InterPro" id="IPR007502">
    <property type="entry name" value="Helicase-assoc_dom"/>
</dbReference>
<dbReference type="InterPro" id="IPR048333">
    <property type="entry name" value="HA2_WH"/>
</dbReference>
<dbReference type="InterPro" id="IPR027417">
    <property type="entry name" value="P-loop_NTPase"/>
</dbReference>
<dbReference type="OrthoDB" id="10253254at2759"/>
<dbReference type="GO" id="GO:0016787">
    <property type="term" value="F:hydrolase activity"/>
    <property type="evidence" value="ECO:0007669"/>
    <property type="project" value="UniProtKB-KW"/>
</dbReference>
<dbReference type="Proteomes" id="UP001152797">
    <property type="component" value="Unassembled WGS sequence"/>
</dbReference>
<dbReference type="SMART" id="SM00847">
    <property type="entry name" value="HA2"/>
    <property type="match status" value="1"/>
</dbReference>
<evidence type="ECO:0000256" key="5">
    <source>
        <dbReference type="ARBA" id="ARBA00022801"/>
    </source>
</evidence>
<feature type="region of interest" description="Disordered" evidence="12">
    <location>
        <begin position="828"/>
        <end position="849"/>
    </location>
</feature>
<keyword evidence="9" id="KW-0539">Nucleus</keyword>
<comment type="caution">
    <text evidence="15">The sequence shown here is derived from an EMBL/GenBank/DDBJ whole genome shotgun (WGS) entry which is preliminary data.</text>
</comment>
<keyword evidence="6 17" id="KW-0347">Helicase</keyword>
<reference evidence="16" key="2">
    <citation type="submission" date="2024-04" db="EMBL/GenBank/DDBJ databases">
        <authorList>
            <person name="Chen Y."/>
            <person name="Shah S."/>
            <person name="Dougan E. K."/>
            <person name="Thang M."/>
            <person name="Chan C."/>
        </authorList>
    </citation>
    <scope>NUCLEOTIDE SEQUENCE [LARGE SCALE GENOMIC DNA]</scope>
</reference>
<dbReference type="CDD" id="cd18791">
    <property type="entry name" value="SF2_C_RHA"/>
    <property type="match status" value="1"/>
</dbReference>
<dbReference type="Gene3D" id="1.20.120.1080">
    <property type="match status" value="1"/>
</dbReference>
<dbReference type="PROSITE" id="PS51192">
    <property type="entry name" value="HELICASE_ATP_BIND_1"/>
    <property type="match status" value="1"/>
</dbReference>
<dbReference type="EMBL" id="CAMXCT020001014">
    <property type="protein sequence ID" value="CAL1139120.1"/>
    <property type="molecule type" value="Genomic_DNA"/>
</dbReference>
<feature type="domain" description="Helicase C-terminal" evidence="14">
    <location>
        <begin position="1080"/>
        <end position="1254"/>
    </location>
</feature>
<dbReference type="InterPro" id="IPR001650">
    <property type="entry name" value="Helicase_C-like"/>
</dbReference>
<dbReference type="Gene3D" id="2.130.10.30">
    <property type="entry name" value="Regulator of chromosome condensation 1/beta-lactamase-inhibitor protein II"/>
    <property type="match status" value="2"/>
</dbReference>
<dbReference type="InterPro" id="IPR011709">
    <property type="entry name" value="DEAD-box_helicase_OB_fold"/>
</dbReference>
<evidence type="ECO:0000256" key="3">
    <source>
        <dbReference type="ARBA" id="ARBA00022664"/>
    </source>
</evidence>
<gene>
    <name evidence="15" type="ORF">C1SCF055_LOCUS13162</name>
</gene>
<dbReference type="GO" id="GO:0005634">
    <property type="term" value="C:nucleus"/>
    <property type="evidence" value="ECO:0007669"/>
    <property type="project" value="UniProtKB-SubCell"/>
</dbReference>
<dbReference type="SUPFAM" id="SSF50985">
    <property type="entry name" value="RCC1/BLIP-II"/>
    <property type="match status" value="2"/>
</dbReference>
<evidence type="ECO:0000256" key="10">
    <source>
        <dbReference type="ARBA" id="ARBA00038040"/>
    </source>
</evidence>
<feature type="compositionally biased region" description="Acidic residues" evidence="12">
    <location>
        <begin position="839"/>
        <end position="848"/>
    </location>
</feature>
<evidence type="ECO:0000256" key="8">
    <source>
        <dbReference type="ARBA" id="ARBA00023187"/>
    </source>
</evidence>
<keyword evidence="5" id="KW-0378">Hydrolase</keyword>
<evidence type="ECO:0000256" key="9">
    <source>
        <dbReference type="ARBA" id="ARBA00023242"/>
    </source>
</evidence>
<dbReference type="EMBL" id="CAMXCT030001014">
    <property type="protein sequence ID" value="CAL4773057.1"/>
    <property type="molecule type" value="Genomic_DNA"/>
</dbReference>
<dbReference type="Gene3D" id="3.40.50.300">
    <property type="entry name" value="P-loop containing nucleotide triphosphate hydrolases"/>
    <property type="match status" value="2"/>
</dbReference>
<dbReference type="GO" id="GO:0005524">
    <property type="term" value="F:ATP binding"/>
    <property type="evidence" value="ECO:0007669"/>
    <property type="project" value="UniProtKB-KW"/>
</dbReference>
<feature type="region of interest" description="Disordered" evidence="12">
    <location>
        <begin position="503"/>
        <end position="576"/>
    </location>
</feature>
<protein>
    <recommendedName>
        <fullName evidence="2">RNA helicase</fullName>
        <ecNumber evidence="2">3.6.4.13</ecNumber>
    </recommendedName>
</protein>
<evidence type="ECO:0000313" key="18">
    <source>
        <dbReference type="Proteomes" id="UP001152797"/>
    </source>
</evidence>
<dbReference type="Pfam" id="PF07717">
    <property type="entry name" value="OB_NTP_bind"/>
    <property type="match status" value="1"/>
</dbReference>
<dbReference type="PANTHER" id="PTHR18934:SF91">
    <property type="entry name" value="PRE-MRNA-SPLICING FACTOR ATP-DEPENDENT RNA HELICASE PRP16"/>
    <property type="match status" value="1"/>
</dbReference>
<dbReference type="SMART" id="SM00487">
    <property type="entry name" value="DEXDc"/>
    <property type="match status" value="1"/>
</dbReference>
<comment type="similarity">
    <text evidence="10">Belongs to the DEAD box helicase family. DEAH subfamily. PRP16 sub-subfamily.</text>
</comment>
<keyword evidence="8" id="KW-0508">mRNA splicing</keyword>
<evidence type="ECO:0000256" key="12">
    <source>
        <dbReference type="SAM" id="MobiDB-lite"/>
    </source>
</evidence>
<dbReference type="FunFam" id="3.40.50.300:FF:000615">
    <property type="entry name" value="pre-mRNA-splicing factor ATP-dependent RNA helicase DEAH7"/>
    <property type="match status" value="1"/>
</dbReference>
<evidence type="ECO:0000256" key="4">
    <source>
        <dbReference type="ARBA" id="ARBA00022741"/>
    </source>
</evidence>
<evidence type="ECO:0000259" key="14">
    <source>
        <dbReference type="PROSITE" id="PS51194"/>
    </source>
</evidence>
<comment type="catalytic activity">
    <reaction evidence="11">
        <text>ATP + H2O = ADP + phosphate + H(+)</text>
        <dbReference type="Rhea" id="RHEA:13065"/>
        <dbReference type="ChEBI" id="CHEBI:15377"/>
        <dbReference type="ChEBI" id="CHEBI:15378"/>
        <dbReference type="ChEBI" id="CHEBI:30616"/>
        <dbReference type="ChEBI" id="CHEBI:43474"/>
        <dbReference type="ChEBI" id="CHEBI:456216"/>
        <dbReference type="EC" id="3.6.4.13"/>
    </reaction>
</comment>
<dbReference type="Pfam" id="PF00270">
    <property type="entry name" value="DEAD"/>
    <property type="match status" value="1"/>
</dbReference>
<dbReference type="GO" id="GO:0003724">
    <property type="term" value="F:RNA helicase activity"/>
    <property type="evidence" value="ECO:0007669"/>
    <property type="project" value="UniProtKB-EC"/>
</dbReference>
<dbReference type="EMBL" id="CAMXCT010001014">
    <property type="protein sequence ID" value="CAI3985745.1"/>
    <property type="molecule type" value="Genomic_DNA"/>
</dbReference>
<evidence type="ECO:0000256" key="11">
    <source>
        <dbReference type="ARBA" id="ARBA00047984"/>
    </source>
</evidence>
<dbReference type="PANTHER" id="PTHR18934">
    <property type="entry name" value="ATP-DEPENDENT RNA HELICASE"/>
    <property type="match status" value="1"/>
</dbReference>
<keyword evidence="4" id="KW-0547">Nucleotide-binding</keyword>
<name>A0A9P1FT02_9DINO</name>
<dbReference type="FunFam" id="1.20.120.1080:FF:000018">
    <property type="entry name" value="Pre-mRNA-splicing factor ATP-dependent RNA helicase prp16"/>
    <property type="match status" value="1"/>
</dbReference>
<evidence type="ECO:0000256" key="7">
    <source>
        <dbReference type="ARBA" id="ARBA00022840"/>
    </source>
</evidence>
<evidence type="ECO:0000313" key="16">
    <source>
        <dbReference type="EMBL" id="CAL1139120.1"/>
    </source>
</evidence>
<keyword evidence="7" id="KW-0067">ATP-binding</keyword>
<comment type="subcellular location">
    <subcellularLocation>
        <location evidence="1">Nucleus</location>
    </subcellularLocation>
</comment>
<dbReference type="FunFam" id="3.40.50.300:FF:000007">
    <property type="entry name" value="Pre-mRNA-splicing factor ATP-dependent RNA helicase"/>
    <property type="match status" value="1"/>
</dbReference>
<keyword evidence="3" id="KW-0507">mRNA processing</keyword>
<feature type="domain" description="Helicase ATP-binding" evidence="13">
    <location>
        <begin position="895"/>
        <end position="1058"/>
    </location>
</feature>
<dbReference type="InterPro" id="IPR014001">
    <property type="entry name" value="Helicase_ATP-bd"/>
</dbReference>
<evidence type="ECO:0000256" key="2">
    <source>
        <dbReference type="ARBA" id="ARBA00012552"/>
    </source>
</evidence>
<sequence>MPRKPDGVTHLQITIAVLTETHRPVTSTRVRLTDQQTSLVVKSDLRVSELKAKAIDALGLVILNLIKDNGENLLEHLTLKEAGIGDQDILAAHVADSVRIFTNSGAFAQLKADGSVLTWGDPESGGDSRFVQMCLEGSIVDIFSTHTAFAALKDDGRIITWGNPLAGGDCSSVESQLQDVTFILGNQEAFVALKNDGGVVAWGNPAFGGDLGAARPLLQNGVQRLCATGSAFAALKKDGRVVAWGNPAAGGETRYVYDQLQRDVRYVTSNQHAFVAVRRDGTVVAWGDPVRGGDVTPVFSKLKQGIKMICPNTVAFAALMEDNSVVAWGLASGGGSTREVKAQLRSKVVALHSTDQAFSALKESGNVISWGNESDGGDILARPEDRGEVAKIFCTEHAFAALDRREGRVCCWGHKDYGGETDHIFAELVGIYEICGTAYAFAALKHDGTVLTWGHPAYGGNPGACKAQLAAGKASKLGLDRIAKQKRLEKEITKGPVAALSLDADPLADAPKPTVQQIEQGKQRKRITAESGSEASGEEETETVPQPKAKDKNGRGPRSRSRSPQKRDSRTSSADLWEAAKDIRAKISQMGDEPKTQKPLAGQPLFFKGNRANIKEEDVKQEPGEEASKIKTRDNKDLQYHNITDKVMTKNEIEEKIKAEAEIDAYEEGKLERDWYMAEEGGAAQGMDDVDPAREAEREEKKKRQLAQVARVNIRQQMKNEANEMWELNRLGAMGLAERKEVNLDFSKEDDEKRVAVVVRETTPPFLDGRKVFTTQTEAVSAVKDPTSDMAVFCKQGSKVVRQVREEQDQGKFRQRFWELSGSKMGNIMGVNKKTDNENKEDDVSDDEFDHKASNQYGQALKKQKTEAQSEFAKTRTIKQQRESLPVYQVRQDLIDLLREHNILVCVGETGSGKTTQLTQYLHEAGYTVNGQIGCTQPRRVAAVSVAKRVADEFGCELGTKVGYSIRFEDCTSESTIIKYMTDGVLLRETLFEPDLDRYCAVIMDEAHERSLNTDVLFGVLRSVVGRRHDFKLIITSATMDADKFARFFGNVPVFNIPGRTFPVETFYARSTAQDYVDAAVQQAIAIHVGQDTGDVLIFMTGQEDIEATCVLLADRISQVGEEVPPVTILPIYSQLPSDLQAKIFESSDKRKIIVATNIAETSLTVDGIKYVIDTGYCKLKIYNPKMGMDSLQVTPISQANANQRRGRAGRTGPGACWRLYTESAYVSEMLTMTIPEIQRTNLANVVLLLKSMGIKDLLSFGFMDPPPQDTILNSLFQLWMLGALDNLGDITKLGNKMAQFPLDPPLSKMLIVGEEIGCSSEIMSIVSMLSVPSIFFRPKDRADESDAAREKFFVPESDHLTFLNVYQQWGHNGYSAKWCGDHFVHQKSLKKVREVRGQLEEIMQQQHLQINSIGTDWDQVRKAICAGYFHNASKLRGIGEYVNLRSRIPANLHPTSSLYGLGYTPDYVVYHEVMYTVKEYMQTVTAVDPYWLAELGPMFFSVKESSKGLMDGVHVVALNVGLVG</sequence>
<dbReference type="InterPro" id="IPR009091">
    <property type="entry name" value="RCC1/BLIP-II"/>
</dbReference>
<evidence type="ECO:0000313" key="17">
    <source>
        <dbReference type="EMBL" id="CAL4773057.1"/>
    </source>
</evidence>
<evidence type="ECO:0000313" key="15">
    <source>
        <dbReference type="EMBL" id="CAI3985745.1"/>
    </source>
</evidence>
<evidence type="ECO:0000256" key="6">
    <source>
        <dbReference type="ARBA" id="ARBA00022806"/>
    </source>
</evidence>
<dbReference type="SMART" id="SM00490">
    <property type="entry name" value="HELICc"/>
    <property type="match status" value="1"/>
</dbReference>
<proteinExistence type="inferred from homology"/>
<dbReference type="InterPro" id="IPR011545">
    <property type="entry name" value="DEAD/DEAH_box_helicase_dom"/>
</dbReference>
<dbReference type="SUPFAM" id="SSF52540">
    <property type="entry name" value="P-loop containing nucleoside triphosphate hydrolases"/>
    <property type="match status" value="1"/>
</dbReference>
<dbReference type="GO" id="GO:0003723">
    <property type="term" value="F:RNA binding"/>
    <property type="evidence" value="ECO:0007669"/>
    <property type="project" value="TreeGrafter"/>
</dbReference>
<accession>A0A9P1FT02</accession>
<dbReference type="Pfam" id="PF21010">
    <property type="entry name" value="HA2_C"/>
    <property type="match status" value="1"/>
</dbReference>
<dbReference type="GO" id="GO:0000398">
    <property type="term" value="P:mRNA splicing, via spliceosome"/>
    <property type="evidence" value="ECO:0007669"/>
    <property type="project" value="UniProtKB-ARBA"/>
</dbReference>
<dbReference type="Pfam" id="PF00271">
    <property type="entry name" value="Helicase_C"/>
    <property type="match status" value="1"/>
</dbReference>
<feature type="compositionally biased region" description="Basic residues" evidence="12">
    <location>
        <begin position="555"/>
        <end position="564"/>
    </location>
</feature>
<reference evidence="15" key="1">
    <citation type="submission" date="2022-10" db="EMBL/GenBank/DDBJ databases">
        <authorList>
            <person name="Chen Y."/>
            <person name="Dougan E. K."/>
            <person name="Chan C."/>
            <person name="Rhodes N."/>
            <person name="Thang M."/>
        </authorList>
    </citation>
    <scope>NUCLEOTIDE SEQUENCE</scope>
</reference>
<dbReference type="EC" id="3.6.4.13" evidence="2"/>